<dbReference type="Proteomes" id="UP000245368">
    <property type="component" value="Chromosome"/>
</dbReference>
<protein>
    <submittedName>
        <fullName evidence="1">Uncharacterized protein</fullName>
    </submittedName>
</protein>
<dbReference type="EMBL" id="CP029494">
    <property type="protein sequence ID" value="AWN24016.1"/>
    <property type="molecule type" value="Genomic_DNA"/>
</dbReference>
<dbReference type="AlphaFoldDB" id="A0A2Z3JJ54"/>
<keyword evidence="2" id="KW-1185">Reference proteome</keyword>
<sequence length="89" mass="9973">MSISIRLDPEQYQQIMRDAQTRTFRCGDCKHLTLYTSNPTWGVCSNLHISGMAIMTSQDAKSLPPLPMPSVHEDFGCNRFEPKTGGEPT</sequence>
<name>A0A2Z3JJ54_9DEIO</name>
<organism evidence="1 2">
    <name type="scientific">Deinococcus irradiatisoli</name>
    <dbReference type="NCBI Taxonomy" id="2202254"/>
    <lineage>
        <taxon>Bacteria</taxon>
        <taxon>Thermotogati</taxon>
        <taxon>Deinococcota</taxon>
        <taxon>Deinococci</taxon>
        <taxon>Deinococcales</taxon>
        <taxon>Deinococcaceae</taxon>
        <taxon>Deinococcus</taxon>
    </lineage>
</organism>
<dbReference type="KEGG" id="dez:DKM44_12880"/>
<accession>A0A2Z3JJ54</accession>
<dbReference type="RefSeq" id="WP_109827744.1">
    <property type="nucleotide sequence ID" value="NZ_CP029494.1"/>
</dbReference>
<evidence type="ECO:0000313" key="2">
    <source>
        <dbReference type="Proteomes" id="UP000245368"/>
    </source>
</evidence>
<gene>
    <name evidence="1" type="ORF">DKM44_12880</name>
</gene>
<proteinExistence type="predicted"/>
<evidence type="ECO:0000313" key="1">
    <source>
        <dbReference type="EMBL" id="AWN24016.1"/>
    </source>
</evidence>
<reference evidence="1 2" key="1">
    <citation type="submission" date="2018-05" db="EMBL/GenBank/DDBJ databases">
        <title>Complete Genome Sequence of Deinococcus sp. strain 17bor-2.</title>
        <authorList>
            <person name="Srinivasan S."/>
        </authorList>
    </citation>
    <scope>NUCLEOTIDE SEQUENCE [LARGE SCALE GENOMIC DNA]</scope>
    <source>
        <strain evidence="1 2">17bor-2</strain>
    </source>
</reference>